<reference evidence="2 3" key="1">
    <citation type="submission" date="2018-06" db="EMBL/GenBank/DDBJ databases">
        <authorList>
            <consortium name="Pathogen Informatics"/>
            <person name="Doyle S."/>
        </authorList>
    </citation>
    <scope>NUCLEOTIDE SEQUENCE [LARGE SCALE GENOMIC DNA]</scope>
    <source>
        <strain evidence="2 3">NCTC10684</strain>
    </source>
</reference>
<dbReference type="AlphaFoldDB" id="A0A380WKA5"/>
<dbReference type="EMBL" id="UFSM01000001">
    <property type="protein sequence ID" value="SUU89413.1"/>
    <property type="molecule type" value="Genomic_DNA"/>
</dbReference>
<evidence type="ECO:0000256" key="1">
    <source>
        <dbReference type="SAM" id="SignalP"/>
    </source>
</evidence>
<feature type="signal peptide" evidence="1">
    <location>
        <begin position="1"/>
        <end position="18"/>
    </location>
</feature>
<evidence type="ECO:0008006" key="4">
    <source>
        <dbReference type="Google" id="ProtNLM"/>
    </source>
</evidence>
<feature type="chain" id="PRO_5016846864" description="TonB C-terminal domain-containing protein" evidence="1">
    <location>
        <begin position="19"/>
        <end position="118"/>
    </location>
</feature>
<gene>
    <name evidence="2" type="ORF">NCTC10684_02653</name>
</gene>
<protein>
    <recommendedName>
        <fullName evidence="4">TonB C-terminal domain-containing protein</fullName>
    </recommendedName>
</protein>
<dbReference type="Proteomes" id="UP000254701">
    <property type="component" value="Unassembled WGS sequence"/>
</dbReference>
<dbReference type="RefSeq" id="WP_115731585.1">
    <property type="nucleotide sequence ID" value="NZ_BAAAVY010000002.1"/>
</dbReference>
<sequence length="118" mass="12668">MRKLAIVFSMLLASPALAMTPDELGEQAERCWNMPAGLTELPDMTFDVLFDASGGVKDIAVVSFKPEGEEGKAVVIGASKAIEQCAPYKGAPEGIARVHIHWEPEGQAIDPFKPINSD</sequence>
<dbReference type="OrthoDB" id="7997311at2"/>
<evidence type="ECO:0000313" key="2">
    <source>
        <dbReference type="EMBL" id="SUU89413.1"/>
    </source>
</evidence>
<organism evidence="2 3">
    <name type="scientific">Aminobacter aminovorans</name>
    <name type="common">Chelatobacter heintzii</name>
    <dbReference type="NCBI Taxonomy" id="83263"/>
    <lineage>
        <taxon>Bacteria</taxon>
        <taxon>Pseudomonadati</taxon>
        <taxon>Pseudomonadota</taxon>
        <taxon>Alphaproteobacteria</taxon>
        <taxon>Hyphomicrobiales</taxon>
        <taxon>Phyllobacteriaceae</taxon>
        <taxon>Aminobacter</taxon>
    </lineage>
</organism>
<accession>A0A380WKA5</accession>
<proteinExistence type="predicted"/>
<keyword evidence="1" id="KW-0732">Signal</keyword>
<name>A0A380WKA5_AMIAI</name>
<evidence type="ECO:0000313" key="3">
    <source>
        <dbReference type="Proteomes" id="UP000254701"/>
    </source>
</evidence>